<name>A0ABR4H9B8_9EURO</name>
<reference evidence="1 2" key="1">
    <citation type="submission" date="2024-07" db="EMBL/GenBank/DDBJ databases">
        <title>Section-level genome sequencing and comparative genomics of Aspergillus sections Usti and Cavernicolus.</title>
        <authorList>
            <consortium name="Lawrence Berkeley National Laboratory"/>
            <person name="Nybo J.L."/>
            <person name="Vesth T.C."/>
            <person name="Theobald S."/>
            <person name="Frisvad J.C."/>
            <person name="Larsen T.O."/>
            <person name="Kjaerboelling I."/>
            <person name="Rothschild-Mancinelli K."/>
            <person name="Lyhne E.K."/>
            <person name="Kogle M.E."/>
            <person name="Barry K."/>
            <person name="Clum A."/>
            <person name="Na H."/>
            <person name="Ledsgaard L."/>
            <person name="Lin J."/>
            <person name="Lipzen A."/>
            <person name="Kuo A."/>
            <person name="Riley R."/>
            <person name="Mondo S."/>
            <person name="Labutti K."/>
            <person name="Haridas S."/>
            <person name="Pangalinan J."/>
            <person name="Salamov A.A."/>
            <person name="Simmons B.A."/>
            <person name="Magnuson J.K."/>
            <person name="Chen J."/>
            <person name="Drula E."/>
            <person name="Henrissat B."/>
            <person name="Wiebenga A."/>
            <person name="Lubbers R.J."/>
            <person name="Gomes A.C."/>
            <person name="Makela M.R."/>
            <person name="Stajich J."/>
            <person name="Grigoriev I.V."/>
            <person name="Mortensen U.H."/>
            <person name="De Vries R.P."/>
            <person name="Baker S.E."/>
            <person name="Andersen M.R."/>
        </authorList>
    </citation>
    <scope>NUCLEOTIDE SEQUENCE [LARGE SCALE GENOMIC DNA]</scope>
    <source>
        <strain evidence="1 2">CBS 588.65</strain>
    </source>
</reference>
<proteinExistence type="predicted"/>
<keyword evidence="2" id="KW-1185">Reference proteome</keyword>
<accession>A0ABR4H9B8</accession>
<comment type="caution">
    <text evidence="1">The sequence shown here is derived from an EMBL/GenBank/DDBJ whole genome shotgun (WGS) entry which is preliminary data.</text>
</comment>
<dbReference type="Proteomes" id="UP001610334">
    <property type="component" value="Unassembled WGS sequence"/>
</dbReference>
<protein>
    <recommendedName>
        <fullName evidence="3">F-box domain-containing protein</fullName>
    </recommendedName>
</protein>
<sequence length="514" mass="59554">MCNKEIAKFNNYMVQPLPGPRGLFLGLAPLADFNYITARAQRGHQARLSSCPADIVYLILKELSSAEYRTLCLVAQNFRLLAQPLLYSKIQWLWEEERHGPPPQLPRLLRTLFSRPDLAANVRIVHLDGKKHTHSRRWNVPRFPIPEAELYGPTAFIRRARVPYGEDWIQGLRDGDLDALLALLLSQLRNLQRLYLSYDFTRQPVFIGKLLLSALSNARHDLPDFQHLHEVSFLRREDRDEAFDENFKNTAHVLPFFYLPAIERMAIMIQNPEEWTWPTAHAPVPLNLTSLHLFGIREGCLGEILAVLPNLNALHWEWYYDHGVWDKFTTQTLDLDRIAADLSRVRAPLINLKITAGINCAIPTGDQFYPALKASGSLREMHTIDSVKTLYIPWEFLVGFAQDTARRIQDILPRSVEIVTLTDDLALQNEDNMEPQWPMWEWEDWAMLAVLRSWIDEWEIYTPHLRGVTLQLTWIDTDMKQWLPDKVDEFTKMGDRTGLTFRFIALEGEIGSLL</sequence>
<dbReference type="EMBL" id="JBFXLT010000051">
    <property type="protein sequence ID" value="KAL2812050.1"/>
    <property type="molecule type" value="Genomic_DNA"/>
</dbReference>
<evidence type="ECO:0000313" key="1">
    <source>
        <dbReference type="EMBL" id="KAL2812050.1"/>
    </source>
</evidence>
<gene>
    <name evidence="1" type="ORF">BJX63DRAFT_421962</name>
</gene>
<evidence type="ECO:0000313" key="2">
    <source>
        <dbReference type="Proteomes" id="UP001610334"/>
    </source>
</evidence>
<evidence type="ECO:0008006" key="3">
    <source>
        <dbReference type="Google" id="ProtNLM"/>
    </source>
</evidence>
<organism evidence="1 2">
    <name type="scientific">Aspergillus granulosus</name>
    <dbReference type="NCBI Taxonomy" id="176169"/>
    <lineage>
        <taxon>Eukaryota</taxon>
        <taxon>Fungi</taxon>
        <taxon>Dikarya</taxon>
        <taxon>Ascomycota</taxon>
        <taxon>Pezizomycotina</taxon>
        <taxon>Eurotiomycetes</taxon>
        <taxon>Eurotiomycetidae</taxon>
        <taxon>Eurotiales</taxon>
        <taxon>Aspergillaceae</taxon>
        <taxon>Aspergillus</taxon>
        <taxon>Aspergillus subgen. Nidulantes</taxon>
    </lineage>
</organism>